<sequence length="144" mass="16239">MDEGMNERGRRWTRNERERGLEGEMKAVNESAGRESSGRNVLIANLLQWRKPNSKRLPPGPPRWPIFGNLLQLGQLPHRDLASLCDEYGPLVYLRLGSVDAITTNDPEIIREILLRQDEVFASRPRTLAADHLAYGCGDVALAH</sequence>
<evidence type="ECO:0000313" key="2">
    <source>
        <dbReference type="EMBL" id="KAF2324891.1"/>
    </source>
</evidence>
<keyword evidence="3" id="KW-1185">Reference proteome</keyword>
<feature type="region of interest" description="Disordered" evidence="1">
    <location>
        <begin position="1"/>
        <end position="35"/>
    </location>
</feature>
<evidence type="ECO:0000313" key="3">
    <source>
        <dbReference type="Proteomes" id="UP000467840"/>
    </source>
</evidence>
<dbReference type="Proteomes" id="UP000467840">
    <property type="component" value="Chromosome 5"/>
</dbReference>
<dbReference type="InterPro" id="IPR036396">
    <property type="entry name" value="Cyt_P450_sf"/>
</dbReference>
<proteinExistence type="predicted"/>
<dbReference type="PANTHER" id="PTHR24299:SF21">
    <property type="entry name" value="OS09G0441600 PROTEIN"/>
    <property type="match status" value="1"/>
</dbReference>
<dbReference type="Pfam" id="PF00067">
    <property type="entry name" value="p450"/>
    <property type="match status" value="1"/>
</dbReference>
<dbReference type="SUPFAM" id="SSF48264">
    <property type="entry name" value="Cytochrome P450"/>
    <property type="match status" value="1"/>
</dbReference>
<dbReference type="PRINTS" id="PR00463">
    <property type="entry name" value="EP450I"/>
</dbReference>
<dbReference type="AlphaFoldDB" id="A0A6A6NI55"/>
<accession>A0A6A6NI55</accession>
<name>A0A6A6NI55_HEVBR</name>
<reference evidence="2 3" key="1">
    <citation type="journal article" date="2020" name="Mol. Plant">
        <title>The Chromosome-Based Rubber Tree Genome Provides New Insights into Spurge Genome Evolution and Rubber Biosynthesis.</title>
        <authorList>
            <person name="Liu J."/>
            <person name="Shi C."/>
            <person name="Shi C.C."/>
            <person name="Li W."/>
            <person name="Zhang Q.J."/>
            <person name="Zhang Y."/>
            <person name="Li K."/>
            <person name="Lu H.F."/>
            <person name="Shi C."/>
            <person name="Zhu S.T."/>
            <person name="Xiao Z.Y."/>
            <person name="Nan H."/>
            <person name="Yue Y."/>
            <person name="Zhu X.G."/>
            <person name="Wu Y."/>
            <person name="Hong X.N."/>
            <person name="Fan G.Y."/>
            <person name="Tong Y."/>
            <person name="Zhang D."/>
            <person name="Mao C.L."/>
            <person name="Liu Y.L."/>
            <person name="Hao S.J."/>
            <person name="Liu W.Q."/>
            <person name="Lv M.Q."/>
            <person name="Zhang H.B."/>
            <person name="Liu Y."/>
            <person name="Hu-Tang G.R."/>
            <person name="Wang J.P."/>
            <person name="Wang J.H."/>
            <person name="Sun Y.H."/>
            <person name="Ni S.B."/>
            <person name="Chen W.B."/>
            <person name="Zhang X.C."/>
            <person name="Jiao Y.N."/>
            <person name="Eichler E.E."/>
            <person name="Li G.H."/>
            <person name="Liu X."/>
            <person name="Gao L.Z."/>
        </authorList>
    </citation>
    <scope>NUCLEOTIDE SEQUENCE [LARGE SCALE GENOMIC DNA]</scope>
    <source>
        <strain evidence="3">cv. GT1</strain>
        <tissue evidence="2">Leaf</tissue>
    </source>
</reference>
<gene>
    <name evidence="2" type="ORF">GH714_021067</name>
</gene>
<dbReference type="Gene3D" id="1.10.630.10">
    <property type="entry name" value="Cytochrome P450"/>
    <property type="match status" value="1"/>
</dbReference>
<dbReference type="InterPro" id="IPR002401">
    <property type="entry name" value="Cyt_P450_E_grp-I"/>
</dbReference>
<organism evidence="2 3">
    <name type="scientific">Hevea brasiliensis</name>
    <name type="common">Para rubber tree</name>
    <name type="synonym">Siphonia brasiliensis</name>
    <dbReference type="NCBI Taxonomy" id="3981"/>
    <lineage>
        <taxon>Eukaryota</taxon>
        <taxon>Viridiplantae</taxon>
        <taxon>Streptophyta</taxon>
        <taxon>Embryophyta</taxon>
        <taxon>Tracheophyta</taxon>
        <taxon>Spermatophyta</taxon>
        <taxon>Magnoliopsida</taxon>
        <taxon>eudicotyledons</taxon>
        <taxon>Gunneridae</taxon>
        <taxon>Pentapetalae</taxon>
        <taxon>rosids</taxon>
        <taxon>fabids</taxon>
        <taxon>Malpighiales</taxon>
        <taxon>Euphorbiaceae</taxon>
        <taxon>Crotonoideae</taxon>
        <taxon>Micrandreae</taxon>
        <taxon>Hevea</taxon>
    </lineage>
</organism>
<dbReference type="GO" id="GO:0004497">
    <property type="term" value="F:monooxygenase activity"/>
    <property type="evidence" value="ECO:0007669"/>
    <property type="project" value="InterPro"/>
</dbReference>
<dbReference type="InterPro" id="IPR001128">
    <property type="entry name" value="Cyt_P450"/>
</dbReference>
<dbReference type="PANTHER" id="PTHR24299">
    <property type="entry name" value="CYTOCHROME P450 FAMILY 1"/>
    <property type="match status" value="1"/>
</dbReference>
<evidence type="ECO:0000256" key="1">
    <source>
        <dbReference type="SAM" id="MobiDB-lite"/>
    </source>
</evidence>
<dbReference type="GO" id="GO:0016705">
    <property type="term" value="F:oxidoreductase activity, acting on paired donors, with incorporation or reduction of molecular oxygen"/>
    <property type="evidence" value="ECO:0007669"/>
    <property type="project" value="InterPro"/>
</dbReference>
<dbReference type="GO" id="GO:0020037">
    <property type="term" value="F:heme binding"/>
    <property type="evidence" value="ECO:0007669"/>
    <property type="project" value="InterPro"/>
</dbReference>
<protein>
    <recommendedName>
        <fullName evidence="4">Cytochrome P450</fullName>
    </recommendedName>
</protein>
<evidence type="ECO:0008006" key="4">
    <source>
        <dbReference type="Google" id="ProtNLM"/>
    </source>
</evidence>
<comment type="caution">
    <text evidence="2">The sequence shown here is derived from an EMBL/GenBank/DDBJ whole genome shotgun (WGS) entry which is preliminary data.</text>
</comment>
<dbReference type="EMBL" id="JAAGAX010000001">
    <property type="protein sequence ID" value="KAF2324891.1"/>
    <property type="molecule type" value="Genomic_DNA"/>
</dbReference>
<dbReference type="GO" id="GO:0005506">
    <property type="term" value="F:iron ion binding"/>
    <property type="evidence" value="ECO:0007669"/>
    <property type="project" value="InterPro"/>
</dbReference>